<feature type="non-terminal residue" evidence="3">
    <location>
        <position position="1"/>
    </location>
</feature>
<accession>A0A0H5R5U2</accession>
<dbReference type="Pfam" id="PF10602">
    <property type="entry name" value="RPN7"/>
    <property type="match status" value="1"/>
</dbReference>
<dbReference type="SUPFAM" id="SSF46785">
    <property type="entry name" value="Winged helix' DNA-binding domain"/>
    <property type="match status" value="1"/>
</dbReference>
<dbReference type="PANTHER" id="PTHR14145:SF1">
    <property type="entry name" value="26S PROTEASOME NON-ATPASE REGULATORY SUBUNIT 6"/>
    <property type="match status" value="1"/>
</dbReference>
<dbReference type="InterPro" id="IPR049549">
    <property type="entry name" value="RPN7_PSMD6_C"/>
</dbReference>
<dbReference type="GO" id="GO:0000502">
    <property type="term" value="C:proteasome complex"/>
    <property type="evidence" value="ECO:0007669"/>
    <property type="project" value="UniProtKB-KW"/>
</dbReference>
<reference evidence="3" key="1">
    <citation type="submission" date="2015-04" db="EMBL/GenBank/DDBJ databases">
        <title>The genome sequence of the plant pathogenic Rhizarian Plasmodiophora brassicae reveals insights in its biotrophic life cycle and the origin of chitin synthesis.</title>
        <authorList>
            <person name="Schwelm A."/>
            <person name="Fogelqvist J."/>
            <person name="Knaust A."/>
            <person name="Julke S."/>
            <person name="Lilja T."/>
            <person name="Dhandapani V."/>
            <person name="Bonilla-Rosso G."/>
            <person name="Karlsson M."/>
            <person name="Shevchenko A."/>
            <person name="Choi S.R."/>
            <person name="Kim H.G."/>
            <person name="Park J.Y."/>
            <person name="Lim Y.P."/>
            <person name="Ludwig-Muller J."/>
            <person name="Dixelius C."/>
        </authorList>
    </citation>
    <scope>NUCLEOTIDE SEQUENCE</scope>
    <source>
        <tissue evidence="3">Potato root galls</tissue>
    </source>
</reference>
<dbReference type="GO" id="GO:0043161">
    <property type="term" value="P:proteasome-mediated ubiquitin-dependent protein catabolic process"/>
    <property type="evidence" value="ECO:0007669"/>
    <property type="project" value="TreeGrafter"/>
</dbReference>
<dbReference type="AlphaFoldDB" id="A0A0H5R5U2"/>
<evidence type="ECO:0000313" key="3">
    <source>
        <dbReference type="EMBL" id="CRZ09221.1"/>
    </source>
</evidence>
<proteinExistence type="predicted"/>
<evidence type="ECO:0000259" key="2">
    <source>
        <dbReference type="PROSITE" id="PS50250"/>
    </source>
</evidence>
<dbReference type="PANTHER" id="PTHR14145">
    <property type="entry name" value="26S PROTESOME SUBUNIT 6"/>
    <property type="match status" value="1"/>
</dbReference>
<dbReference type="InterPro" id="IPR036390">
    <property type="entry name" value="WH_DNA-bd_sf"/>
</dbReference>
<dbReference type="InterPro" id="IPR019585">
    <property type="entry name" value="Rpn7/CSN1"/>
</dbReference>
<dbReference type="Pfam" id="PF21154">
    <property type="entry name" value="RPN7_PSMD6_C"/>
    <property type="match status" value="1"/>
</dbReference>
<dbReference type="FunFam" id="1.25.40.570:FF:000005">
    <property type="entry name" value="26S proteasome regulatory subunit N7"/>
    <property type="match status" value="1"/>
</dbReference>
<protein>
    <recommendedName>
        <fullName evidence="2">PCI domain-containing protein</fullName>
    </recommendedName>
</protein>
<dbReference type="PROSITE" id="PS50250">
    <property type="entry name" value="PCI"/>
    <property type="match status" value="1"/>
</dbReference>
<dbReference type="EMBL" id="HACM01008779">
    <property type="protein sequence ID" value="CRZ09221.1"/>
    <property type="molecule type" value="Transcribed_RNA"/>
</dbReference>
<dbReference type="InterPro" id="IPR000717">
    <property type="entry name" value="PCI_dom"/>
</dbReference>
<dbReference type="Pfam" id="PF01399">
    <property type="entry name" value="PCI"/>
    <property type="match status" value="1"/>
</dbReference>
<evidence type="ECO:0000256" key="1">
    <source>
        <dbReference type="ARBA" id="ARBA00022942"/>
    </source>
</evidence>
<dbReference type="SMART" id="SM00088">
    <property type="entry name" value="PINT"/>
    <property type="match status" value="1"/>
</dbReference>
<keyword evidence="1" id="KW-0647">Proteasome</keyword>
<feature type="domain" description="PCI" evidence="2">
    <location>
        <begin position="216"/>
        <end position="384"/>
    </location>
</feature>
<name>A0A0H5R5U2_9EUKA</name>
<dbReference type="Gene3D" id="1.25.40.570">
    <property type="match status" value="1"/>
</dbReference>
<dbReference type="InterPro" id="IPR045135">
    <property type="entry name" value="Rpn7_N"/>
</dbReference>
<sequence>LFVDRPLIILSSLTMFEWELSGSQIKEGESQALLMRLHEIRTRLSLEDNVVDPHQKSALRAQLLDAITENKMGAFLKFMVSHDPDFKVDVKIQRELDTANEAELAEIEAKLADALENLGESEVRDAMQRKAEFFARIGDKTQAEKTYIETMAKTVGSGQKIDLMFDQIRLAFFWNDYSAVKRLINQTTTMVEKGGDWERRNRLKVYNATFLLVGREFSEAAALFLDSISTFTCYELFSYRRFVLYTVICTTVAKTRNVIREQLVNAPDVLAVIRDIGTLHQFLNSLFKCEYPVFFRSLLSVLSMIDVDPFLHFHAAYILREVRAVAYRQFLQSYRSITLESMAKSFAISESLLDRTLSDYIATSRLNCRIDKVGGIITTCQPDSKNAQYQSILKTGDHLLNRIQKLSRVVSY</sequence>
<organism evidence="3">
    <name type="scientific">Spongospora subterranea</name>
    <dbReference type="NCBI Taxonomy" id="70186"/>
    <lineage>
        <taxon>Eukaryota</taxon>
        <taxon>Sar</taxon>
        <taxon>Rhizaria</taxon>
        <taxon>Endomyxa</taxon>
        <taxon>Phytomyxea</taxon>
        <taxon>Plasmodiophorida</taxon>
        <taxon>Plasmodiophoridae</taxon>
        <taxon>Spongospora</taxon>
    </lineage>
</organism>